<dbReference type="AlphaFoldDB" id="A0A2W5F446"/>
<dbReference type="InterPro" id="IPR013325">
    <property type="entry name" value="RNA_pol_sigma_r2"/>
</dbReference>
<dbReference type="Gene3D" id="1.10.1740.10">
    <property type="match status" value="1"/>
</dbReference>
<evidence type="ECO:0000313" key="8">
    <source>
        <dbReference type="Proteomes" id="UP000249645"/>
    </source>
</evidence>
<reference evidence="7 8" key="1">
    <citation type="submission" date="2017-11" db="EMBL/GenBank/DDBJ databases">
        <title>Infants hospitalized years apart are colonized by the same room-sourced microbial strains.</title>
        <authorList>
            <person name="Brooks B."/>
            <person name="Olm M.R."/>
            <person name="Firek B.A."/>
            <person name="Baker R."/>
            <person name="Thomas B.C."/>
            <person name="Morowitz M.J."/>
            <person name="Banfield J.F."/>
        </authorList>
    </citation>
    <scope>NUCLEOTIDE SEQUENCE [LARGE SCALE GENOMIC DNA]</scope>
    <source>
        <strain evidence="7">S2_009_000_R2_76</strain>
    </source>
</reference>
<proteinExistence type="inferred from homology"/>
<feature type="domain" description="RNA polymerase sigma factor 70 region 4 type 2" evidence="6">
    <location>
        <begin position="120"/>
        <end position="171"/>
    </location>
</feature>
<dbReference type="PANTHER" id="PTHR43133:SF46">
    <property type="entry name" value="RNA POLYMERASE SIGMA-70 FACTOR ECF SUBFAMILY"/>
    <property type="match status" value="1"/>
</dbReference>
<evidence type="ECO:0000259" key="5">
    <source>
        <dbReference type="Pfam" id="PF04542"/>
    </source>
</evidence>
<dbReference type="InterPro" id="IPR013324">
    <property type="entry name" value="RNA_pol_sigma_r3/r4-like"/>
</dbReference>
<evidence type="ECO:0008006" key="9">
    <source>
        <dbReference type="Google" id="ProtNLM"/>
    </source>
</evidence>
<evidence type="ECO:0000256" key="2">
    <source>
        <dbReference type="ARBA" id="ARBA00023015"/>
    </source>
</evidence>
<dbReference type="GO" id="GO:0003677">
    <property type="term" value="F:DNA binding"/>
    <property type="evidence" value="ECO:0007669"/>
    <property type="project" value="InterPro"/>
</dbReference>
<keyword evidence="3" id="KW-0731">Sigma factor</keyword>
<comment type="similarity">
    <text evidence="1">Belongs to the sigma-70 factor family. ECF subfamily.</text>
</comment>
<dbReference type="NCBIfam" id="TIGR02937">
    <property type="entry name" value="sigma70-ECF"/>
    <property type="match status" value="1"/>
</dbReference>
<evidence type="ECO:0000256" key="3">
    <source>
        <dbReference type="ARBA" id="ARBA00023082"/>
    </source>
</evidence>
<dbReference type="InterPro" id="IPR013249">
    <property type="entry name" value="RNA_pol_sigma70_r4_t2"/>
</dbReference>
<dbReference type="InterPro" id="IPR007627">
    <property type="entry name" value="RNA_pol_sigma70_r2"/>
</dbReference>
<dbReference type="NCBIfam" id="TIGR02985">
    <property type="entry name" value="Sig70_bacteroi1"/>
    <property type="match status" value="1"/>
</dbReference>
<accession>A0A2W5F446</accession>
<keyword evidence="2" id="KW-0805">Transcription regulation</keyword>
<feature type="domain" description="RNA polymerase sigma-70 region 2" evidence="5">
    <location>
        <begin position="22"/>
        <end position="85"/>
    </location>
</feature>
<evidence type="ECO:0000313" key="7">
    <source>
        <dbReference type="EMBL" id="PZP48617.1"/>
    </source>
</evidence>
<dbReference type="Pfam" id="PF08281">
    <property type="entry name" value="Sigma70_r4_2"/>
    <property type="match status" value="1"/>
</dbReference>
<dbReference type="Proteomes" id="UP000249645">
    <property type="component" value="Unassembled WGS sequence"/>
</dbReference>
<dbReference type="GO" id="GO:0006352">
    <property type="term" value="P:DNA-templated transcription initiation"/>
    <property type="evidence" value="ECO:0007669"/>
    <property type="project" value="InterPro"/>
</dbReference>
<comment type="caution">
    <text evidence="7">The sequence shown here is derived from an EMBL/GenBank/DDBJ whole genome shotgun (WGS) entry which is preliminary data.</text>
</comment>
<dbReference type="GO" id="GO:0016987">
    <property type="term" value="F:sigma factor activity"/>
    <property type="evidence" value="ECO:0007669"/>
    <property type="project" value="UniProtKB-KW"/>
</dbReference>
<gene>
    <name evidence="7" type="ORF">DI598_09810</name>
</gene>
<keyword evidence="4" id="KW-0804">Transcription</keyword>
<organism evidence="7 8">
    <name type="scientific">Pseudopedobacter saltans</name>
    <dbReference type="NCBI Taxonomy" id="151895"/>
    <lineage>
        <taxon>Bacteria</taxon>
        <taxon>Pseudomonadati</taxon>
        <taxon>Bacteroidota</taxon>
        <taxon>Sphingobacteriia</taxon>
        <taxon>Sphingobacteriales</taxon>
        <taxon>Sphingobacteriaceae</taxon>
        <taxon>Pseudopedobacter</taxon>
    </lineage>
</organism>
<dbReference type="InterPro" id="IPR039425">
    <property type="entry name" value="RNA_pol_sigma-70-like"/>
</dbReference>
<dbReference type="Gene3D" id="1.10.10.10">
    <property type="entry name" value="Winged helix-like DNA-binding domain superfamily/Winged helix DNA-binding domain"/>
    <property type="match status" value="1"/>
</dbReference>
<evidence type="ECO:0000256" key="1">
    <source>
        <dbReference type="ARBA" id="ARBA00010641"/>
    </source>
</evidence>
<dbReference type="PANTHER" id="PTHR43133">
    <property type="entry name" value="RNA POLYMERASE ECF-TYPE SIGMA FACTO"/>
    <property type="match status" value="1"/>
</dbReference>
<dbReference type="InterPro" id="IPR036388">
    <property type="entry name" value="WH-like_DNA-bd_sf"/>
</dbReference>
<dbReference type="InterPro" id="IPR014327">
    <property type="entry name" value="RNA_pol_sigma70_bacteroid"/>
</dbReference>
<dbReference type="InterPro" id="IPR014284">
    <property type="entry name" value="RNA_pol_sigma-70_dom"/>
</dbReference>
<sequence>MIDHLKYEIAFNRNENAFHQLFVKVHSSLLKFCLIYINDKSLSEEIVSDVMLNLWLMEERLGEIENLKSYLFRSVKNRAINYLTNIRKFTEWDIDNISLVHSIDNYSPEFISIEKEYLKEVLKKIEALPPQCQLVFKLIREYGLSYKQVSEILDISPKTVDRHLQIAMQKLSEIFQHKRKK</sequence>
<name>A0A2W5F446_9SPHI</name>
<dbReference type="Pfam" id="PF04542">
    <property type="entry name" value="Sigma70_r2"/>
    <property type="match status" value="1"/>
</dbReference>
<dbReference type="SUPFAM" id="SSF88659">
    <property type="entry name" value="Sigma3 and sigma4 domains of RNA polymerase sigma factors"/>
    <property type="match status" value="1"/>
</dbReference>
<protein>
    <recommendedName>
        <fullName evidence="9">RNA polymerase, sigma-24 subunit, ECF subfamily</fullName>
    </recommendedName>
</protein>
<evidence type="ECO:0000256" key="4">
    <source>
        <dbReference type="ARBA" id="ARBA00023163"/>
    </source>
</evidence>
<dbReference type="EMBL" id="QFOI01000157">
    <property type="protein sequence ID" value="PZP48617.1"/>
    <property type="molecule type" value="Genomic_DNA"/>
</dbReference>
<evidence type="ECO:0000259" key="6">
    <source>
        <dbReference type="Pfam" id="PF08281"/>
    </source>
</evidence>
<dbReference type="SUPFAM" id="SSF88946">
    <property type="entry name" value="Sigma2 domain of RNA polymerase sigma factors"/>
    <property type="match status" value="1"/>
</dbReference>